<feature type="region of interest" description="Disordered" evidence="1">
    <location>
        <begin position="1"/>
        <end position="101"/>
    </location>
</feature>
<proteinExistence type="predicted"/>
<gene>
    <name evidence="2" type="ORF">J3D65DRAFT_476386</name>
</gene>
<evidence type="ECO:0008006" key="4">
    <source>
        <dbReference type="Google" id="ProtNLM"/>
    </source>
</evidence>
<reference evidence="2 3" key="1">
    <citation type="submission" date="2024-04" db="EMBL/GenBank/DDBJ databases">
        <title>Phyllosticta paracitricarpa is synonymous to the EU quarantine fungus P. citricarpa based on phylogenomic analyses.</title>
        <authorList>
            <consortium name="Lawrence Berkeley National Laboratory"/>
            <person name="Van ingen-buijs V.A."/>
            <person name="Van westerhoven A.C."/>
            <person name="Haridas S."/>
            <person name="Skiadas P."/>
            <person name="Martin F."/>
            <person name="Groenewald J.Z."/>
            <person name="Crous P.W."/>
            <person name="Seidl M.F."/>
        </authorList>
    </citation>
    <scope>NUCLEOTIDE SEQUENCE [LARGE SCALE GENOMIC DNA]</scope>
    <source>
        <strain evidence="2 3">CPC 17464</strain>
    </source>
</reference>
<dbReference type="GeneID" id="92029448"/>
<name>A0ABR1LHW6_9PEZI</name>
<accession>A0ABR1LHW6</accession>
<comment type="caution">
    <text evidence="2">The sequence shown here is derived from an EMBL/GenBank/DDBJ whole genome shotgun (WGS) entry which is preliminary data.</text>
</comment>
<evidence type="ECO:0000256" key="1">
    <source>
        <dbReference type="SAM" id="MobiDB-lite"/>
    </source>
</evidence>
<dbReference type="EMBL" id="JBBPEH010000009">
    <property type="protein sequence ID" value="KAK7534183.1"/>
    <property type="molecule type" value="Genomic_DNA"/>
</dbReference>
<dbReference type="RefSeq" id="XP_066653222.1">
    <property type="nucleotide sequence ID" value="XM_066796542.1"/>
</dbReference>
<evidence type="ECO:0000313" key="2">
    <source>
        <dbReference type="EMBL" id="KAK7534183.1"/>
    </source>
</evidence>
<sequence>MSDSPVNETPVDNSYTSRPGQQKAGVPVQSDDAPIDDPVANSNVDPDSDEQLEKDENAAIDESNILDGGKTRGVKVPPGTYKEPGDEEGLPTEDGTSAGRQ</sequence>
<feature type="compositionally biased region" description="Polar residues" evidence="1">
    <location>
        <begin position="1"/>
        <end position="20"/>
    </location>
</feature>
<protein>
    <recommendedName>
        <fullName evidence="4">Histone chaperone domain-containing protein</fullName>
    </recommendedName>
</protein>
<keyword evidence="3" id="KW-1185">Reference proteome</keyword>
<dbReference type="Proteomes" id="UP001360953">
    <property type="component" value="Unassembled WGS sequence"/>
</dbReference>
<organism evidence="2 3">
    <name type="scientific">Phyllosticta citribraziliensis</name>
    <dbReference type="NCBI Taxonomy" id="989973"/>
    <lineage>
        <taxon>Eukaryota</taxon>
        <taxon>Fungi</taxon>
        <taxon>Dikarya</taxon>
        <taxon>Ascomycota</taxon>
        <taxon>Pezizomycotina</taxon>
        <taxon>Dothideomycetes</taxon>
        <taxon>Dothideomycetes incertae sedis</taxon>
        <taxon>Botryosphaeriales</taxon>
        <taxon>Phyllostictaceae</taxon>
        <taxon>Phyllosticta</taxon>
    </lineage>
</organism>
<evidence type="ECO:0000313" key="3">
    <source>
        <dbReference type="Proteomes" id="UP001360953"/>
    </source>
</evidence>